<protein>
    <recommendedName>
        <fullName evidence="10">C3H1-type domain-containing protein</fullName>
    </recommendedName>
</protein>
<feature type="compositionally biased region" description="Low complexity" evidence="9">
    <location>
        <begin position="268"/>
        <end position="277"/>
    </location>
</feature>
<keyword evidence="4" id="KW-0677">Repeat</keyword>
<feature type="region of interest" description="Disordered" evidence="9">
    <location>
        <begin position="82"/>
        <end position="117"/>
    </location>
</feature>
<accession>W9X0S6</accession>
<comment type="subcellular location">
    <subcellularLocation>
        <location evidence="1">Nucleus</location>
    </subcellularLocation>
</comment>
<dbReference type="RefSeq" id="XP_007752666.1">
    <property type="nucleotide sequence ID" value="XM_007754476.1"/>
</dbReference>
<dbReference type="GO" id="GO:0005737">
    <property type="term" value="C:cytoplasm"/>
    <property type="evidence" value="ECO:0007669"/>
    <property type="project" value="TreeGrafter"/>
</dbReference>
<organism evidence="11 12">
    <name type="scientific">Cladophialophora yegresii CBS 114405</name>
    <dbReference type="NCBI Taxonomy" id="1182544"/>
    <lineage>
        <taxon>Eukaryota</taxon>
        <taxon>Fungi</taxon>
        <taxon>Dikarya</taxon>
        <taxon>Ascomycota</taxon>
        <taxon>Pezizomycotina</taxon>
        <taxon>Eurotiomycetes</taxon>
        <taxon>Chaetothyriomycetidae</taxon>
        <taxon>Chaetothyriales</taxon>
        <taxon>Herpotrichiellaceae</taxon>
        <taxon>Cladophialophora</taxon>
    </lineage>
</organism>
<evidence type="ECO:0000256" key="1">
    <source>
        <dbReference type="ARBA" id="ARBA00004123"/>
    </source>
</evidence>
<dbReference type="OrthoDB" id="438553at2759"/>
<dbReference type="InterPro" id="IPR040366">
    <property type="entry name" value="Nab2/ZC3H14"/>
</dbReference>
<dbReference type="AlphaFoldDB" id="W9X0S6"/>
<dbReference type="GO" id="GO:0005634">
    <property type="term" value="C:nucleus"/>
    <property type="evidence" value="ECO:0007669"/>
    <property type="project" value="UniProtKB-SubCell"/>
</dbReference>
<dbReference type="HOGENOM" id="CLU_027088_1_0_1"/>
<evidence type="ECO:0000259" key="10">
    <source>
        <dbReference type="PROSITE" id="PS50103"/>
    </source>
</evidence>
<evidence type="ECO:0000313" key="12">
    <source>
        <dbReference type="Proteomes" id="UP000019473"/>
    </source>
</evidence>
<evidence type="ECO:0000256" key="5">
    <source>
        <dbReference type="ARBA" id="ARBA00022771"/>
    </source>
</evidence>
<comment type="similarity">
    <text evidence="2">Belongs to the ZC3H14 family.</text>
</comment>
<dbReference type="PANTHER" id="PTHR14738:SF29">
    <property type="entry name" value="ZINC FINGER CCCH DOMAIN-CONTAINING PROTEIN 14"/>
    <property type="match status" value="1"/>
</dbReference>
<dbReference type="GO" id="GO:0008270">
    <property type="term" value="F:zinc ion binding"/>
    <property type="evidence" value="ECO:0007669"/>
    <property type="project" value="UniProtKB-KW"/>
</dbReference>
<feature type="zinc finger region" description="C3H1-type" evidence="8">
    <location>
        <begin position="413"/>
        <end position="437"/>
    </location>
</feature>
<evidence type="ECO:0000313" key="11">
    <source>
        <dbReference type="EMBL" id="EXJ64099.1"/>
    </source>
</evidence>
<feature type="region of interest" description="Disordered" evidence="9">
    <location>
        <begin position="129"/>
        <end position="195"/>
    </location>
</feature>
<keyword evidence="5 8" id="KW-0863">Zinc-finger</keyword>
<dbReference type="VEuPathDB" id="FungiDB:A1O7_00435"/>
<gene>
    <name evidence="11" type="ORF">A1O7_00435</name>
</gene>
<dbReference type="eggNOG" id="KOG3702">
    <property type="taxonomic scope" value="Eukaryota"/>
</dbReference>
<name>W9X0S6_9EURO</name>
<dbReference type="Pfam" id="PF22683">
    <property type="entry name" value="Nab2-like_zf-CCCH"/>
    <property type="match status" value="1"/>
</dbReference>
<feature type="domain" description="C3H1-type" evidence="10">
    <location>
        <begin position="413"/>
        <end position="437"/>
    </location>
</feature>
<reference evidence="11 12" key="1">
    <citation type="submission" date="2013-03" db="EMBL/GenBank/DDBJ databases">
        <title>The Genome Sequence of Cladophialophora yegresii CBS 114405.</title>
        <authorList>
            <consortium name="The Broad Institute Genomics Platform"/>
            <person name="Cuomo C."/>
            <person name="de Hoog S."/>
            <person name="Gorbushina A."/>
            <person name="Walker B."/>
            <person name="Young S.K."/>
            <person name="Zeng Q."/>
            <person name="Gargeya S."/>
            <person name="Fitzgerald M."/>
            <person name="Haas B."/>
            <person name="Abouelleil A."/>
            <person name="Allen A.W."/>
            <person name="Alvarado L."/>
            <person name="Arachchi H.M."/>
            <person name="Berlin A.M."/>
            <person name="Chapman S.B."/>
            <person name="Gainer-Dewar J."/>
            <person name="Goldberg J."/>
            <person name="Griggs A."/>
            <person name="Gujja S."/>
            <person name="Hansen M."/>
            <person name="Howarth C."/>
            <person name="Imamovic A."/>
            <person name="Ireland A."/>
            <person name="Larimer J."/>
            <person name="McCowan C."/>
            <person name="Murphy C."/>
            <person name="Pearson M."/>
            <person name="Poon T.W."/>
            <person name="Priest M."/>
            <person name="Roberts A."/>
            <person name="Saif S."/>
            <person name="Shea T."/>
            <person name="Sisk P."/>
            <person name="Sykes S."/>
            <person name="Wortman J."/>
            <person name="Nusbaum C."/>
            <person name="Birren B."/>
        </authorList>
    </citation>
    <scope>NUCLEOTIDE SEQUENCE [LARGE SCALE GENOMIC DNA]</scope>
    <source>
        <strain evidence="11 12">CBS 114405</strain>
    </source>
</reference>
<evidence type="ECO:0000256" key="8">
    <source>
        <dbReference type="PROSITE-ProRule" id="PRU00723"/>
    </source>
</evidence>
<dbReference type="STRING" id="1182544.W9X0S6"/>
<dbReference type="Gene3D" id="1.10.340.40">
    <property type="entry name" value="Nuclear abundant poly(A) RNA-bind protein 2, N-terminal domain"/>
    <property type="match status" value="1"/>
</dbReference>
<evidence type="ECO:0000256" key="6">
    <source>
        <dbReference type="ARBA" id="ARBA00022833"/>
    </source>
</evidence>
<feature type="region of interest" description="Disordered" evidence="9">
    <location>
        <begin position="262"/>
        <end position="353"/>
    </location>
</feature>
<dbReference type="GeneID" id="19175051"/>
<dbReference type="Pfam" id="PF14608">
    <property type="entry name" value="zf-CCCH_2"/>
    <property type="match status" value="4"/>
</dbReference>
<feature type="compositionally biased region" description="Gly residues" evidence="9">
    <location>
        <begin position="142"/>
        <end position="156"/>
    </location>
</feature>
<evidence type="ECO:0000256" key="7">
    <source>
        <dbReference type="ARBA" id="ARBA00023242"/>
    </source>
</evidence>
<dbReference type="Gene3D" id="4.10.1000.40">
    <property type="match status" value="1"/>
</dbReference>
<dbReference type="GO" id="GO:0043488">
    <property type="term" value="P:regulation of mRNA stability"/>
    <property type="evidence" value="ECO:0007669"/>
    <property type="project" value="InterPro"/>
</dbReference>
<dbReference type="InterPro" id="IPR055046">
    <property type="entry name" value="Nab2-like_Znf-CCCH"/>
</dbReference>
<dbReference type="Proteomes" id="UP000019473">
    <property type="component" value="Unassembled WGS sequence"/>
</dbReference>
<keyword evidence="6 8" id="KW-0862">Zinc</keyword>
<dbReference type="GO" id="GO:0008143">
    <property type="term" value="F:poly(A) binding"/>
    <property type="evidence" value="ECO:0007669"/>
    <property type="project" value="InterPro"/>
</dbReference>
<evidence type="ECO:0000256" key="9">
    <source>
        <dbReference type="SAM" id="MobiDB-lite"/>
    </source>
</evidence>
<keyword evidence="12" id="KW-1185">Reference proteome</keyword>
<dbReference type="Gene3D" id="4.10.1000.30">
    <property type="match status" value="1"/>
</dbReference>
<dbReference type="FunFam" id="4.10.1000.40:FF:000002">
    <property type="entry name" value="Nuclear polyadenylated RNA-binding protein Nab2"/>
    <property type="match status" value="1"/>
</dbReference>
<proteinExistence type="inferred from homology"/>
<feature type="compositionally biased region" description="Polar residues" evidence="9">
    <location>
        <begin position="325"/>
        <end position="338"/>
    </location>
</feature>
<keyword evidence="3 8" id="KW-0479">Metal-binding</keyword>
<keyword evidence="7" id="KW-0539">Nucleus</keyword>
<sequence length="536" mass="57121">MSTIALETPLAEALSSAVHSKIIEEGWTQDDDTSLAEYIVLMLANGKTQDQIASELAGELLQDAKGTTEFAQWLFEQVNTLSGGSAAAPTGTSQSTEQPAQFGAQGAASSDPADNATSAIPAAYDMDMVDNAPENAPRGPKGLHGGRAAGRGGRGGATNKSADSALHRVRGNDRINTHGNVRGAPKGPRGGQNREMRPGMQKALNGMNMTGPPGMQNAMMMNGAQQGPGMMQMTPQQQMEFMAMMEQQTRMLAQFTGMMPGAGGNGFPQGQQQNGQGRSLFDRIEPGRGRGGGRGRGRGGIAGQNGHLKSPTKTNDGDTTMEGDGQSTSGDMATTTEGQEAGGDAERKPQDPSTTMCHFNLRCTNPDCAYVHQSPAAPEGTIVDMSDTCTFGPACKNSKCVAKHPSPAKVKAYQAQELCKFFPNCTKPNCPFKHPSMPLCRFGSACKTPNCAFTHLQTACKFNPCTNLKCPYKHEPGQQKTTNFADYTWTPEKQAEQDAANQHVSDRKFVDDQAGEEELVKPDESGETRMREEVIT</sequence>
<evidence type="ECO:0000256" key="4">
    <source>
        <dbReference type="ARBA" id="ARBA00022737"/>
    </source>
</evidence>
<comment type="caution">
    <text evidence="11">The sequence shown here is derived from an EMBL/GenBank/DDBJ whole genome shotgun (WGS) entry which is preliminary data.</text>
</comment>
<dbReference type="InterPro" id="IPR043094">
    <property type="entry name" value="Nab2/ZC3H14_N_sf"/>
</dbReference>
<evidence type="ECO:0000256" key="2">
    <source>
        <dbReference type="ARBA" id="ARBA00008423"/>
    </source>
</evidence>
<evidence type="ECO:0000256" key="3">
    <source>
        <dbReference type="ARBA" id="ARBA00022723"/>
    </source>
</evidence>
<feature type="compositionally biased region" description="Polar residues" evidence="9">
    <location>
        <begin position="90"/>
        <end position="99"/>
    </location>
</feature>
<feature type="compositionally biased region" description="Basic and acidic residues" evidence="9">
    <location>
        <begin position="518"/>
        <end position="536"/>
    </location>
</feature>
<dbReference type="PANTHER" id="PTHR14738">
    <property type="entry name" value="ZINC FINGER CCCH DOMAIN-CONTAINING PROTEIN 14"/>
    <property type="match status" value="1"/>
</dbReference>
<dbReference type="PROSITE" id="PS50103">
    <property type="entry name" value="ZF_C3H1"/>
    <property type="match status" value="1"/>
</dbReference>
<dbReference type="InterPro" id="IPR000571">
    <property type="entry name" value="Znf_CCCH"/>
</dbReference>
<feature type="region of interest" description="Disordered" evidence="9">
    <location>
        <begin position="491"/>
        <end position="536"/>
    </location>
</feature>
<dbReference type="EMBL" id="AMGW01000001">
    <property type="protein sequence ID" value="EXJ64099.1"/>
    <property type="molecule type" value="Genomic_DNA"/>
</dbReference>